<dbReference type="InterPro" id="IPR005151">
    <property type="entry name" value="Tail-specific_protease"/>
</dbReference>
<dbReference type="SUPFAM" id="SSF69304">
    <property type="entry name" value="Tricorn protease N-terminal domain"/>
    <property type="match status" value="1"/>
</dbReference>
<dbReference type="Gene3D" id="2.130.10.10">
    <property type="entry name" value="YVTN repeat-like/Quinoprotein amine dehydrogenase"/>
    <property type="match status" value="2"/>
</dbReference>
<feature type="region of interest" description="Disordered" evidence="10">
    <location>
        <begin position="1128"/>
        <end position="1147"/>
    </location>
</feature>
<reference evidence="12 13" key="1">
    <citation type="submission" date="2018-05" db="EMBL/GenBank/DDBJ databases">
        <title>Lujinxingia marina gen. nov. sp. nov., a new facultative anaerobic member of the class Deltaproteobacteria, and proposal of Lujinxingaceae fam. nov.</title>
        <authorList>
            <person name="Li C.-M."/>
        </authorList>
    </citation>
    <scope>NUCLEOTIDE SEQUENCE [LARGE SCALE GENOMIC DNA]</scope>
    <source>
        <strain evidence="12 13">B210</strain>
    </source>
</reference>
<comment type="caution">
    <text evidence="12">The sequence shown here is derived from an EMBL/GenBank/DDBJ whole genome shotgun (WGS) entry which is preliminary data.</text>
</comment>
<protein>
    <recommendedName>
        <fullName evidence="7">Tricorn protease homolog</fullName>
        <ecNumber evidence="7">3.4.21.-</ecNumber>
    </recommendedName>
</protein>
<evidence type="ECO:0000256" key="3">
    <source>
        <dbReference type="ARBA" id="ARBA00022490"/>
    </source>
</evidence>
<dbReference type="Gene3D" id="2.30.42.10">
    <property type="match status" value="1"/>
</dbReference>
<evidence type="ECO:0000256" key="9">
    <source>
        <dbReference type="PIRSR" id="PIRSR036421-3"/>
    </source>
</evidence>
<dbReference type="GO" id="GO:0005737">
    <property type="term" value="C:cytoplasm"/>
    <property type="evidence" value="ECO:0007669"/>
    <property type="project" value="UniProtKB-SubCell"/>
</dbReference>
<dbReference type="Pfam" id="PF14685">
    <property type="entry name" value="PDZ_Tricorn"/>
    <property type="match status" value="1"/>
</dbReference>
<dbReference type="InterPro" id="IPR029414">
    <property type="entry name" value="Tricorn_PDZ"/>
</dbReference>
<dbReference type="Gene3D" id="2.120.10.60">
    <property type="entry name" value="Tricorn protease N-terminal domain"/>
    <property type="match status" value="1"/>
</dbReference>
<name>A0A328C3I5_9DELT</name>
<dbReference type="InterPro" id="IPR015943">
    <property type="entry name" value="WD40/YVTN_repeat-like_dom_sf"/>
</dbReference>
<dbReference type="EMBL" id="QHKO01000011">
    <property type="protein sequence ID" value="RAL20381.1"/>
    <property type="molecule type" value="Genomic_DNA"/>
</dbReference>
<dbReference type="InterPro" id="IPR029045">
    <property type="entry name" value="ClpP/crotonase-like_dom_sf"/>
</dbReference>
<evidence type="ECO:0000256" key="8">
    <source>
        <dbReference type="PIRSR" id="PIRSR036421-1"/>
    </source>
</evidence>
<keyword evidence="3 7" id="KW-0963">Cytoplasm</keyword>
<dbReference type="GO" id="GO:0006508">
    <property type="term" value="P:proteolysis"/>
    <property type="evidence" value="ECO:0007669"/>
    <property type="project" value="UniProtKB-UniRule"/>
</dbReference>
<dbReference type="Gene3D" id="3.90.226.10">
    <property type="entry name" value="2-enoyl-CoA Hydratase, Chain A, domain 1"/>
    <property type="match status" value="1"/>
</dbReference>
<feature type="site" description="Transition state stabilizer; via amide nitrogen" evidence="9">
    <location>
        <position position="1025"/>
    </location>
</feature>
<evidence type="ECO:0000256" key="1">
    <source>
        <dbReference type="ARBA" id="ARBA00004496"/>
    </source>
</evidence>
<evidence type="ECO:0000256" key="10">
    <source>
        <dbReference type="SAM" id="MobiDB-lite"/>
    </source>
</evidence>
<accession>A0A328C3I5</accession>
<dbReference type="SUPFAM" id="SSF52096">
    <property type="entry name" value="ClpP/crotonase"/>
    <property type="match status" value="1"/>
</dbReference>
<organism evidence="12 13">
    <name type="scientific">Lujinxingia litoralis</name>
    <dbReference type="NCBI Taxonomy" id="2211119"/>
    <lineage>
        <taxon>Bacteria</taxon>
        <taxon>Deltaproteobacteria</taxon>
        <taxon>Bradymonadales</taxon>
        <taxon>Lujinxingiaceae</taxon>
        <taxon>Lujinxingia</taxon>
    </lineage>
</organism>
<dbReference type="EC" id="3.4.21.-" evidence="7"/>
<dbReference type="InterPro" id="IPR028204">
    <property type="entry name" value="Tricorn_C1"/>
</dbReference>
<feature type="region of interest" description="Disordered" evidence="10">
    <location>
        <begin position="530"/>
        <end position="598"/>
    </location>
</feature>
<feature type="active site" description="Nucleophile" evidence="8">
    <location>
        <position position="1024"/>
    </location>
</feature>
<feature type="active site" description="Charge relay system" evidence="8">
    <location>
        <position position="790"/>
    </location>
</feature>
<keyword evidence="13" id="KW-1185">Reference proteome</keyword>
<evidence type="ECO:0000313" key="13">
    <source>
        <dbReference type="Proteomes" id="UP000249169"/>
    </source>
</evidence>
<evidence type="ECO:0000256" key="4">
    <source>
        <dbReference type="ARBA" id="ARBA00022670"/>
    </source>
</evidence>
<feature type="compositionally biased region" description="Low complexity" evidence="10">
    <location>
        <begin position="569"/>
        <end position="581"/>
    </location>
</feature>
<proteinExistence type="inferred from homology"/>
<feature type="active site" description="Charge relay system" evidence="8">
    <location>
        <position position="1082"/>
    </location>
</feature>
<dbReference type="Proteomes" id="UP000249169">
    <property type="component" value="Unassembled WGS sequence"/>
</dbReference>
<feature type="compositionally biased region" description="Acidic residues" evidence="10">
    <location>
        <begin position="582"/>
        <end position="596"/>
    </location>
</feature>
<evidence type="ECO:0000256" key="6">
    <source>
        <dbReference type="ARBA" id="ARBA00022825"/>
    </source>
</evidence>
<dbReference type="PIRSF" id="PIRSF036421">
    <property type="entry name" value="Tricorn_protease"/>
    <property type="match status" value="1"/>
</dbReference>
<dbReference type="InterPro" id="IPR036034">
    <property type="entry name" value="PDZ_sf"/>
</dbReference>
<dbReference type="RefSeq" id="WP_111731197.1">
    <property type="nucleotide sequence ID" value="NZ_QHKO01000011.1"/>
</dbReference>
<evidence type="ECO:0000256" key="5">
    <source>
        <dbReference type="ARBA" id="ARBA00022801"/>
    </source>
</evidence>
<keyword evidence="6 7" id="KW-0720">Serine protease</keyword>
<dbReference type="Pfam" id="PF26549">
    <property type="entry name" value="Tricorn_N"/>
    <property type="match status" value="1"/>
</dbReference>
<dbReference type="OrthoDB" id="9758793at2"/>
<comment type="subcellular location">
    <subcellularLocation>
        <location evidence="1 7">Cytoplasm</location>
    </subcellularLocation>
</comment>
<gene>
    <name evidence="12" type="ORF">DL240_17525</name>
</gene>
<keyword evidence="5 7" id="KW-0378">Hydrolase</keyword>
<comment type="similarity">
    <text evidence="2 7">Belongs to the peptidase S41B family.</text>
</comment>
<dbReference type="CDD" id="cd07562">
    <property type="entry name" value="Peptidase_S41_TRI"/>
    <property type="match status" value="1"/>
</dbReference>
<keyword evidence="4 7" id="KW-0645">Protease</keyword>
<evidence type="ECO:0000256" key="2">
    <source>
        <dbReference type="ARBA" id="ARBA00008524"/>
    </source>
</evidence>
<dbReference type="PANTHER" id="PTHR43253:SF1">
    <property type="entry name" value="TRICORN PROTEASE HOMOLOG 2-RELATED"/>
    <property type="match status" value="1"/>
</dbReference>
<dbReference type="Gene3D" id="3.30.750.44">
    <property type="match status" value="1"/>
</dbReference>
<evidence type="ECO:0000259" key="11">
    <source>
        <dbReference type="SMART" id="SM00245"/>
    </source>
</evidence>
<comment type="function">
    <text evidence="7">Degrades oligopeptides.</text>
</comment>
<dbReference type="SUPFAM" id="SSF82171">
    <property type="entry name" value="DPP6 N-terminal domain-like"/>
    <property type="match status" value="1"/>
</dbReference>
<dbReference type="PANTHER" id="PTHR43253">
    <property type="entry name" value="TRICORN PROTEASE HOMOLOG 2-RELATED"/>
    <property type="match status" value="1"/>
</dbReference>
<dbReference type="SUPFAM" id="SSF50156">
    <property type="entry name" value="PDZ domain-like"/>
    <property type="match status" value="1"/>
</dbReference>
<dbReference type="SMART" id="SM00245">
    <property type="entry name" value="TSPc"/>
    <property type="match status" value="1"/>
</dbReference>
<dbReference type="Pfam" id="PF14684">
    <property type="entry name" value="Tricorn_C1"/>
    <property type="match status" value="1"/>
</dbReference>
<dbReference type="GO" id="GO:0008236">
    <property type="term" value="F:serine-type peptidase activity"/>
    <property type="evidence" value="ECO:0007669"/>
    <property type="project" value="UniProtKB-UniRule"/>
</dbReference>
<evidence type="ECO:0000313" key="12">
    <source>
        <dbReference type="EMBL" id="RAL20381.1"/>
    </source>
</evidence>
<dbReference type="InterPro" id="IPR012393">
    <property type="entry name" value="Tricorn_protease"/>
</dbReference>
<feature type="compositionally biased region" description="Acidic residues" evidence="10">
    <location>
        <begin position="538"/>
        <end position="557"/>
    </location>
</feature>
<dbReference type="Pfam" id="PF03572">
    <property type="entry name" value="Peptidase_S41"/>
    <property type="match status" value="1"/>
</dbReference>
<dbReference type="Pfam" id="PF26550">
    <property type="entry name" value="Tricorn_2nd"/>
    <property type="match status" value="1"/>
</dbReference>
<dbReference type="AlphaFoldDB" id="A0A328C3I5"/>
<feature type="domain" description="Tail specific protease" evidence="11">
    <location>
        <begin position="903"/>
        <end position="1093"/>
    </location>
</feature>
<evidence type="ECO:0000256" key="7">
    <source>
        <dbReference type="PIRNR" id="PIRNR036421"/>
    </source>
</evidence>
<sequence>MNDVFLAPLDLQPHEQGYYRHPTVSGDRVVFVSEDDLWEVPLSGGFARRLSGSRGQVSNPAFSPCGQWLAYTATDEGRPEVYVMRARGGPARKLTFNGASRASVVGWSPDSERVLFSSNLRESFTRQLGLYEVPRQGGATLRLPLGGAQGLSFEPSGPGRVLARHADDLARWKRYRGGTAGVLWIDRQGDDQWERLLPEITAGLCRPLWRAGRIYFISDYQGHGNLYSCLPSGDDLQRHTDHLGHYVRFASADLQTIVYTVAGELYRFDLATGEEHRIEVDYASPRTHLNRRFVDAEEFLDDFSLHPRGHSLALTTRGKAFNMGAWEGAVRQTGREQGVRYRLARYLNDGERLLMVSDEGGEERFEIHTADGSRPAQPVDTGDFAIGRPVDLVISPVADVALFANHRHQLVHLDLGTGACRVIDRSEYARIQGISFSPDGRFAAYGFFTHFSTAQIKLAELESGALHEITPGEFQDVQPAFDPAGRYLYFLSYRHFDPVYDQLFFELSFPRGMKPCVVTLQADADSLFLQKPRPLSGDDGDDDEESASEDATGDETPETGTAQGDGEDASASSETAASEASTTDDDAPNASDDEGPEPIRIDLEGIAKRVEVFPVRDGNYGDLAATEERVFWTVYPVLGALSGGDQDEAPGVLRYFGLKSQKQKTFARGVSTFEIGPDHKTIALWGEEGLQVVSASAESAGDEDDDEPSRESGYIDLGRLSVQVDPLQEWHQMLREAWRLMRDHFWREDMGGVSWDEIWQRYSGLLPRVSSRSEFSDLVWTMQGELGTSHAYEIGGDYPRQPQYSPGFLGASLRWDPDWRLSEEPERFEGAYRIERILRGDTWDAAHSSPLARPGLNISEGDVVLAINARPVHAQQSVEERLVNQAGQYIELVVAAGDGQSAPRRVTTRALRSEAELRYREWVNLNRTRVHEATGGQIGYVHIPDMGPAGYAEFHRHYLSENGRKGLIVDVRHNGGGHVSQLILEKLARRQVGFDLQRWGKPMAYPAESVAGPLVALTNEHAGSDGDIFSHTFKLMKLGPLLGKRTWGGVVGIWPRHALVDGSVTTQPEFSFWFEDVGFAVENWGTEPDVEVELPPQADLKGDDPQLQKAIETALHMLEAAPVQLPNFEPYPDLRAPTTLPPRDNTK</sequence>